<accession>A0A378YIZ9</accession>
<dbReference type="RefSeq" id="WP_039810036.1">
    <property type="nucleotide sequence ID" value="NZ_UGRY01000002.1"/>
</dbReference>
<proteinExistence type="predicted"/>
<name>A0A378YIZ9_9NOCA</name>
<protein>
    <recommendedName>
        <fullName evidence="3">WXG100 family type VII secretion target</fullName>
    </recommendedName>
</protein>
<reference evidence="1 2" key="1">
    <citation type="submission" date="2018-06" db="EMBL/GenBank/DDBJ databases">
        <authorList>
            <consortium name="Pathogen Informatics"/>
            <person name="Doyle S."/>
        </authorList>
    </citation>
    <scope>NUCLEOTIDE SEQUENCE [LARGE SCALE GENOMIC DNA]</scope>
    <source>
        <strain evidence="1 2">NCTC1934</strain>
    </source>
</reference>
<evidence type="ECO:0000313" key="1">
    <source>
        <dbReference type="EMBL" id="SUA76808.1"/>
    </source>
</evidence>
<dbReference type="AlphaFoldDB" id="A0A378YIZ9"/>
<dbReference type="EMBL" id="UGRY01000002">
    <property type="protein sequence ID" value="SUA76808.1"/>
    <property type="molecule type" value="Genomic_DNA"/>
</dbReference>
<evidence type="ECO:0008006" key="3">
    <source>
        <dbReference type="Google" id="ProtNLM"/>
    </source>
</evidence>
<gene>
    <name evidence="1" type="ORF">NCTC1934_02722</name>
</gene>
<evidence type="ECO:0000313" key="2">
    <source>
        <dbReference type="Proteomes" id="UP000255467"/>
    </source>
</evidence>
<keyword evidence="2" id="KW-1185">Reference proteome</keyword>
<dbReference type="OrthoDB" id="4556588at2"/>
<organism evidence="1 2">
    <name type="scientific">Nocardia otitidiscaviarum</name>
    <dbReference type="NCBI Taxonomy" id="1823"/>
    <lineage>
        <taxon>Bacteria</taxon>
        <taxon>Bacillati</taxon>
        <taxon>Actinomycetota</taxon>
        <taxon>Actinomycetes</taxon>
        <taxon>Mycobacteriales</taxon>
        <taxon>Nocardiaceae</taxon>
        <taxon>Nocardia</taxon>
    </lineage>
</organism>
<dbReference type="Proteomes" id="UP000255467">
    <property type="component" value="Unassembled WGS sequence"/>
</dbReference>
<sequence length="104" mass="11334">MGGGTDGFAVDIAALRITAATLRDSAESLRLQARRIDEHMFGIGNDQAGRNYAEHGMAVHRGLEHLAGWLRDWATATATTASGLDTAVAEYERTDRERAEHTPR</sequence>